<dbReference type="AlphaFoldDB" id="A0A5E4V350"/>
<proteinExistence type="predicted"/>
<organism evidence="1 2">
    <name type="scientific">Pandoraea nosoerga</name>
    <dbReference type="NCBI Taxonomy" id="2508296"/>
    <lineage>
        <taxon>Bacteria</taxon>
        <taxon>Pseudomonadati</taxon>
        <taxon>Pseudomonadota</taxon>
        <taxon>Betaproteobacteria</taxon>
        <taxon>Burkholderiales</taxon>
        <taxon>Burkholderiaceae</taxon>
        <taxon>Pandoraea</taxon>
    </lineage>
</organism>
<dbReference type="OrthoDB" id="1836949at2"/>
<dbReference type="SUPFAM" id="SSF47240">
    <property type="entry name" value="Ferritin-like"/>
    <property type="match status" value="2"/>
</dbReference>
<evidence type="ECO:0000313" key="1">
    <source>
        <dbReference type="EMBL" id="VVE05545.1"/>
    </source>
</evidence>
<keyword evidence="2" id="KW-1185">Reference proteome</keyword>
<gene>
    <name evidence="1" type="ORF">PNO31109_02346</name>
</gene>
<dbReference type="EMBL" id="CABPSC010000008">
    <property type="protein sequence ID" value="VVE05545.1"/>
    <property type="molecule type" value="Genomic_DNA"/>
</dbReference>
<evidence type="ECO:0008006" key="3">
    <source>
        <dbReference type="Google" id="ProtNLM"/>
    </source>
</evidence>
<protein>
    <recommendedName>
        <fullName evidence="3">Ferritin-like domain-containing protein</fullName>
    </recommendedName>
</protein>
<sequence>MESLTNLLDAKGTPLDRQRFTWKEMAGKPISKLDDDAFTRVRVILMNGVESDALRLKHILSRMCGELRLPLAQVRRVEQHQATMVNWLLSADHSPIETTIAYEQVAVEVTAAVAQAEPDPYQAQTYRFGLLEDFDHLYRYSALLDRVEGKDANNILQGYTDIVPGRPTRIEHRAPEDDIRNAYDRQQAALITKIHSAMITAAEYQTHDYYMNVGPTFADPVARALYAEIASIEEQHVTQYGCLADPRESPLEKWLVHEAMEAYGYYSCVAHEPNPRIKAIWERFLDYELGHLNLVCELFKQHERRDPAEVLAGPLPKPIDMRSQRDFVRGVLHAEVQMGSKGTEYVQSTHDSEASRAYRDGLNADGSPTDTVAAGYQWKPGTELNVKAG</sequence>
<accession>A0A5E4V350</accession>
<evidence type="ECO:0000313" key="2">
    <source>
        <dbReference type="Proteomes" id="UP000367825"/>
    </source>
</evidence>
<dbReference type="RefSeq" id="WP_150555710.1">
    <property type="nucleotide sequence ID" value="NZ_CABPSC010000008.1"/>
</dbReference>
<name>A0A5E4V350_9BURK</name>
<reference evidence="1 2" key="1">
    <citation type="submission" date="2019-08" db="EMBL/GenBank/DDBJ databases">
        <authorList>
            <person name="Peeters C."/>
        </authorList>
    </citation>
    <scope>NUCLEOTIDE SEQUENCE [LARGE SCALE GENOMIC DNA]</scope>
    <source>
        <strain evidence="1 2">LMG 31109</strain>
    </source>
</reference>
<dbReference type="Proteomes" id="UP000367825">
    <property type="component" value="Unassembled WGS sequence"/>
</dbReference>
<dbReference type="InterPro" id="IPR009078">
    <property type="entry name" value="Ferritin-like_SF"/>
</dbReference>